<reference evidence="1 2" key="1">
    <citation type="submission" date="2006-02" db="EMBL/GenBank/DDBJ databases">
        <authorList>
            <person name="Waterbury J."/>
            <person name="Ferriera S."/>
            <person name="Johnson J."/>
            <person name="Kravitz S."/>
            <person name="Halpern A."/>
            <person name="Remington K."/>
            <person name="Beeson K."/>
            <person name="Tran B."/>
            <person name="Rogers Y.-H."/>
            <person name="Friedman R."/>
            <person name="Venter J.C."/>
        </authorList>
    </citation>
    <scope>NUCLEOTIDE SEQUENCE [LARGE SCALE GENOMIC DNA]</scope>
    <source>
        <strain evidence="1 2">Nb-231</strain>
    </source>
</reference>
<dbReference type="EMBL" id="AAOF01000004">
    <property type="protein sequence ID" value="EAR22110.1"/>
    <property type="molecule type" value="Genomic_DNA"/>
</dbReference>
<dbReference type="InterPro" id="IPR036782">
    <property type="entry name" value="NE0471-like_N"/>
</dbReference>
<dbReference type="STRING" id="314278.NB231_04355"/>
<evidence type="ECO:0000313" key="1">
    <source>
        <dbReference type="EMBL" id="EAR22110.1"/>
    </source>
</evidence>
<dbReference type="Pfam" id="PF10387">
    <property type="entry name" value="DUF2442"/>
    <property type="match status" value="1"/>
</dbReference>
<evidence type="ECO:0008006" key="3">
    <source>
        <dbReference type="Google" id="ProtNLM"/>
    </source>
</evidence>
<dbReference type="SUPFAM" id="SSF143880">
    <property type="entry name" value="NE0471 N-terminal domain-like"/>
    <property type="match status" value="1"/>
</dbReference>
<dbReference type="Proteomes" id="UP000003374">
    <property type="component" value="Unassembled WGS sequence"/>
</dbReference>
<keyword evidence="2" id="KW-1185">Reference proteome</keyword>
<dbReference type="Gene3D" id="3.30.2020.10">
    <property type="entry name" value="NE0471-like N-terminal domain"/>
    <property type="match status" value="1"/>
</dbReference>
<proteinExistence type="predicted"/>
<comment type="caution">
    <text evidence="1">The sequence shown here is derived from an EMBL/GenBank/DDBJ whole genome shotgun (WGS) entry which is preliminary data.</text>
</comment>
<protein>
    <recommendedName>
        <fullName evidence="3">DUF2442 domain-containing protein</fullName>
    </recommendedName>
</protein>
<evidence type="ECO:0000313" key="2">
    <source>
        <dbReference type="Proteomes" id="UP000003374"/>
    </source>
</evidence>
<organism evidence="1 2">
    <name type="scientific">Nitrococcus mobilis Nb-231</name>
    <dbReference type="NCBI Taxonomy" id="314278"/>
    <lineage>
        <taxon>Bacteria</taxon>
        <taxon>Pseudomonadati</taxon>
        <taxon>Pseudomonadota</taxon>
        <taxon>Gammaproteobacteria</taxon>
        <taxon>Chromatiales</taxon>
        <taxon>Ectothiorhodospiraceae</taxon>
        <taxon>Nitrococcus</taxon>
    </lineage>
</organism>
<dbReference type="InterPro" id="IPR018841">
    <property type="entry name" value="DUF2442"/>
</dbReference>
<accession>A4BPV5</accession>
<dbReference type="AlphaFoldDB" id="A4BPV5"/>
<dbReference type="RefSeq" id="WP_005000055.1">
    <property type="nucleotide sequence ID" value="NZ_CH672427.1"/>
</dbReference>
<name>A4BPV5_9GAMM</name>
<sequence>MIRPADVEARDGYRIWLRYSDGTMGEIDLSHLAGRGVFKAWNKRAFFETVHVSEVGAIAWGEDLELCPDALYMQLTGKSVEEVMPGARTLIADA</sequence>
<gene>
    <name evidence="1" type="ORF">NB231_04355</name>
</gene>
<dbReference type="HOGENOM" id="CLU_153045_1_0_6"/>
<dbReference type="eggNOG" id="ENOG50337C3">
    <property type="taxonomic scope" value="Bacteria"/>
</dbReference>